<evidence type="ECO:0000256" key="3">
    <source>
        <dbReference type="ARBA" id="ARBA00022552"/>
    </source>
</evidence>
<reference evidence="7" key="1">
    <citation type="journal article" date="2013" name="Nature">
        <title>Pan genome of the phytoplankton Emiliania underpins its global distribution.</title>
        <authorList>
            <person name="Read B.A."/>
            <person name="Kegel J."/>
            <person name="Klute M.J."/>
            <person name="Kuo A."/>
            <person name="Lefebvre S.C."/>
            <person name="Maumus F."/>
            <person name="Mayer C."/>
            <person name="Miller J."/>
            <person name="Monier A."/>
            <person name="Salamov A."/>
            <person name="Young J."/>
            <person name="Aguilar M."/>
            <person name="Claverie J.M."/>
            <person name="Frickenhaus S."/>
            <person name="Gonzalez K."/>
            <person name="Herman E.K."/>
            <person name="Lin Y.C."/>
            <person name="Napier J."/>
            <person name="Ogata H."/>
            <person name="Sarno A.F."/>
            <person name="Shmutz J."/>
            <person name="Schroeder D."/>
            <person name="de Vargas C."/>
            <person name="Verret F."/>
            <person name="von Dassow P."/>
            <person name="Valentin K."/>
            <person name="Van de Peer Y."/>
            <person name="Wheeler G."/>
            <person name="Dacks J.B."/>
            <person name="Delwiche C.F."/>
            <person name="Dyhrman S.T."/>
            <person name="Glockner G."/>
            <person name="John U."/>
            <person name="Richards T."/>
            <person name="Worden A.Z."/>
            <person name="Zhang X."/>
            <person name="Grigoriev I.V."/>
            <person name="Allen A.E."/>
            <person name="Bidle K."/>
            <person name="Borodovsky M."/>
            <person name="Bowler C."/>
            <person name="Brownlee C."/>
            <person name="Cock J.M."/>
            <person name="Elias M."/>
            <person name="Gladyshev V.N."/>
            <person name="Groth M."/>
            <person name="Guda C."/>
            <person name="Hadaegh A."/>
            <person name="Iglesias-Rodriguez M.D."/>
            <person name="Jenkins J."/>
            <person name="Jones B.M."/>
            <person name="Lawson T."/>
            <person name="Leese F."/>
            <person name="Lindquist E."/>
            <person name="Lobanov A."/>
            <person name="Lomsadze A."/>
            <person name="Malik S.B."/>
            <person name="Marsh M.E."/>
            <person name="Mackinder L."/>
            <person name="Mock T."/>
            <person name="Mueller-Roeber B."/>
            <person name="Pagarete A."/>
            <person name="Parker M."/>
            <person name="Probert I."/>
            <person name="Quesneville H."/>
            <person name="Raines C."/>
            <person name="Rensing S.A."/>
            <person name="Riano-Pachon D.M."/>
            <person name="Richier S."/>
            <person name="Rokitta S."/>
            <person name="Shiraiwa Y."/>
            <person name="Soanes D.M."/>
            <person name="van der Giezen M."/>
            <person name="Wahlund T.M."/>
            <person name="Williams B."/>
            <person name="Wilson W."/>
            <person name="Wolfe G."/>
            <person name="Wurch L.L."/>
        </authorList>
    </citation>
    <scope>NUCLEOTIDE SEQUENCE</scope>
</reference>
<evidence type="ECO:0000313" key="7">
    <source>
        <dbReference type="Proteomes" id="UP000013827"/>
    </source>
</evidence>
<dbReference type="OMA" id="TDFSEHR"/>
<protein>
    <recommendedName>
        <fullName evidence="5">RimM N-terminal domain-containing protein</fullName>
    </recommendedName>
</protein>
<dbReference type="EnsemblProtists" id="EOD11666">
    <property type="protein sequence ID" value="EOD11666"/>
    <property type="gene ID" value="EMIHUDRAFT_104721"/>
</dbReference>
<dbReference type="Pfam" id="PF01782">
    <property type="entry name" value="RimM"/>
    <property type="match status" value="1"/>
</dbReference>
<reference evidence="6" key="2">
    <citation type="submission" date="2024-10" db="UniProtKB">
        <authorList>
            <consortium name="EnsemblProtists"/>
        </authorList>
    </citation>
    <scope>IDENTIFICATION</scope>
</reference>
<dbReference type="PaxDb" id="2903-EOD11666"/>
<dbReference type="InterPro" id="IPR009000">
    <property type="entry name" value="Transl_B-barrel_sf"/>
</dbReference>
<dbReference type="eggNOG" id="KOG2388">
    <property type="taxonomic scope" value="Eukaryota"/>
</dbReference>
<dbReference type="GO" id="GO:0043022">
    <property type="term" value="F:ribosome binding"/>
    <property type="evidence" value="ECO:0007669"/>
    <property type="project" value="InterPro"/>
</dbReference>
<evidence type="ECO:0000256" key="1">
    <source>
        <dbReference type="ARBA" id="ARBA00022490"/>
    </source>
</evidence>
<dbReference type="HOGENOM" id="CLU_837923_0_0_1"/>
<dbReference type="KEGG" id="ehx:EMIHUDRAFT_104721"/>
<dbReference type="SUPFAM" id="SSF50447">
    <property type="entry name" value="Translation proteins"/>
    <property type="match status" value="1"/>
</dbReference>
<dbReference type="GO" id="GO:0005840">
    <property type="term" value="C:ribosome"/>
    <property type="evidence" value="ECO:0007669"/>
    <property type="project" value="InterPro"/>
</dbReference>
<accession>A0A0D3IK81</accession>
<keyword evidence="3" id="KW-0698">rRNA processing</keyword>
<dbReference type="Gene3D" id="2.40.30.60">
    <property type="entry name" value="RimM"/>
    <property type="match status" value="1"/>
</dbReference>
<dbReference type="RefSeq" id="XP_005764095.1">
    <property type="nucleotide sequence ID" value="XM_005764038.1"/>
</dbReference>
<feature type="domain" description="RimM N-terminal" evidence="5">
    <location>
        <begin position="96"/>
        <end position="182"/>
    </location>
</feature>
<proteinExistence type="inferred from homology"/>
<name>A0A0D3IK81_EMIH1</name>
<dbReference type="Gene3D" id="2.30.30.240">
    <property type="entry name" value="PRC-barrel domain"/>
    <property type="match status" value="1"/>
</dbReference>
<evidence type="ECO:0000256" key="4">
    <source>
        <dbReference type="ARBA" id="ARBA00023186"/>
    </source>
</evidence>
<keyword evidence="2" id="KW-0690">Ribosome biogenesis</keyword>
<dbReference type="InterPro" id="IPR036976">
    <property type="entry name" value="RimM_N_sf"/>
</dbReference>
<sequence>MLIALSLLSALSPDPPPAKPARAKRNKYAHFSKAERVAETLRFSRVAPPEQRSGGAEAAAAAAAAAELPRERGVWLYPDAAQVDQRDPSTFGFSEVGRIVGAHGTQGVVRVLSDSDFAEERLCRPGVGWLRRPRRRAPRQVRLLSGRRGPGAGAFLLRIAGVEAREEAAALKGSTLYVRREQEPEGLEEGELLSWQLEGLRVVCLDRDAPPDAASLAELAGEPVGLVSGVVPALELSSAGVGHDLLEVTLFPPSPDGGDAPPERLDQLPDDADTVLVPYVEEIVPAVDTDAGLVLIDPPAGLLELVQPKRRRRVTIRGLLPAAGETHAPPES</sequence>
<dbReference type="PANTHER" id="PTHR33692">
    <property type="entry name" value="RIBOSOME MATURATION FACTOR RIMM"/>
    <property type="match status" value="1"/>
</dbReference>
<dbReference type="GeneID" id="17257788"/>
<evidence type="ECO:0000259" key="5">
    <source>
        <dbReference type="Pfam" id="PF01782"/>
    </source>
</evidence>
<dbReference type="Proteomes" id="UP000013827">
    <property type="component" value="Unassembled WGS sequence"/>
</dbReference>
<evidence type="ECO:0000313" key="6">
    <source>
        <dbReference type="EnsemblProtists" id="EOD11666"/>
    </source>
</evidence>
<dbReference type="HAMAP" id="MF_00014">
    <property type="entry name" value="Ribosome_mat_RimM"/>
    <property type="match status" value="1"/>
</dbReference>
<dbReference type="PANTHER" id="PTHR33692:SF1">
    <property type="entry name" value="RIBOSOME MATURATION FACTOR RIMM"/>
    <property type="match status" value="1"/>
</dbReference>
<dbReference type="AlphaFoldDB" id="A0A0D3IK81"/>
<evidence type="ECO:0000256" key="2">
    <source>
        <dbReference type="ARBA" id="ARBA00022517"/>
    </source>
</evidence>
<keyword evidence="7" id="KW-1185">Reference proteome</keyword>
<dbReference type="InterPro" id="IPR011961">
    <property type="entry name" value="RimM"/>
</dbReference>
<dbReference type="InterPro" id="IPR002676">
    <property type="entry name" value="RimM_N"/>
</dbReference>
<keyword evidence="1" id="KW-0963">Cytoplasm</keyword>
<keyword evidence="4" id="KW-0143">Chaperone</keyword>
<organism evidence="6 7">
    <name type="scientific">Emiliania huxleyi (strain CCMP1516)</name>
    <dbReference type="NCBI Taxonomy" id="280463"/>
    <lineage>
        <taxon>Eukaryota</taxon>
        <taxon>Haptista</taxon>
        <taxon>Haptophyta</taxon>
        <taxon>Prymnesiophyceae</taxon>
        <taxon>Isochrysidales</taxon>
        <taxon>Noelaerhabdaceae</taxon>
        <taxon>Emiliania</taxon>
    </lineage>
</organism>
<dbReference type="GO" id="GO:0006364">
    <property type="term" value="P:rRNA processing"/>
    <property type="evidence" value="ECO:0007669"/>
    <property type="project" value="UniProtKB-KW"/>
</dbReference>